<proteinExistence type="predicted"/>
<keyword evidence="2" id="KW-1185">Reference proteome</keyword>
<feature type="non-terminal residue" evidence="1">
    <location>
        <position position="1"/>
    </location>
</feature>
<sequence length="91" mass="10605">YCFQIDLLSTTFIEFLDTVSNQLELITESNKLIVILVSKTSILDNYYLIHLFKISPLSSVQFKDKDFNLELLFILSILCNMATVQYILDYL</sequence>
<evidence type="ECO:0000313" key="1">
    <source>
        <dbReference type="EMBL" id="CAG8576749.1"/>
    </source>
</evidence>
<dbReference type="EMBL" id="CAJVPM010010848">
    <property type="protein sequence ID" value="CAG8576749.1"/>
    <property type="molecule type" value="Genomic_DNA"/>
</dbReference>
<comment type="caution">
    <text evidence="1">The sequence shown here is derived from an EMBL/GenBank/DDBJ whole genome shotgun (WGS) entry which is preliminary data.</text>
</comment>
<reference evidence="1" key="1">
    <citation type="submission" date="2021-06" db="EMBL/GenBank/DDBJ databases">
        <authorList>
            <person name="Kallberg Y."/>
            <person name="Tangrot J."/>
            <person name="Rosling A."/>
        </authorList>
    </citation>
    <scope>NUCLEOTIDE SEQUENCE</scope>
    <source>
        <strain evidence="1">AU212A</strain>
    </source>
</reference>
<evidence type="ECO:0000313" key="2">
    <source>
        <dbReference type="Proteomes" id="UP000789860"/>
    </source>
</evidence>
<organism evidence="1 2">
    <name type="scientific">Scutellospora calospora</name>
    <dbReference type="NCBI Taxonomy" id="85575"/>
    <lineage>
        <taxon>Eukaryota</taxon>
        <taxon>Fungi</taxon>
        <taxon>Fungi incertae sedis</taxon>
        <taxon>Mucoromycota</taxon>
        <taxon>Glomeromycotina</taxon>
        <taxon>Glomeromycetes</taxon>
        <taxon>Diversisporales</taxon>
        <taxon>Gigasporaceae</taxon>
        <taxon>Scutellospora</taxon>
    </lineage>
</organism>
<name>A0ACA9M9R6_9GLOM</name>
<dbReference type="Proteomes" id="UP000789860">
    <property type="component" value="Unassembled WGS sequence"/>
</dbReference>
<gene>
    <name evidence="1" type="ORF">SCALOS_LOCUS6049</name>
</gene>
<accession>A0ACA9M9R6</accession>
<protein>
    <submittedName>
        <fullName evidence="1">8094_t:CDS:1</fullName>
    </submittedName>
</protein>